<comment type="catalytic activity">
    <reaction evidence="7">
        <text>L-threonyl-[protein] + ATP = O-phospho-L-threonyl-[protein] + ADP + H(+)</text>
        <dbReference type="Rhea" id="RHEA:46608"/>
        <dbReference type="Rhea" id="RHEA-COMP:11060"/>
        <dbReference type="Rhea" id="RHEA-COMP:11605"/>
        <dbReference type="ChEBI" id="CHEBI:15378"/>
        <dbReference type="ChEBI" id="CHEBI:30013"/>
        <dbReference type="ChEBI" id="CHEBI:30616"/>
        <dbReference type="ChEBI" id="CHEBI:61977"/>
        <dbReference type="ChEBI" id="CHEBI:456216"/>
        <dbReference type="EC" id="2.7.11.1"/>
    </reaction>
</comment>
<keyword evidence="5 11" id="KW-0418">Kinase</keyword>
<dbReference type="EMBL" id="REGN01003964">
    <property type="protein sequence ID" value="RNA19866.1"/>
    <property type="molecule type" value="Genomic_DNA"/>
</dbReference>
<evidence type="ECO:0000313" key="12">
    <source>
        <dbReference type="Proteomes" id="UP000276133"/>
    </source>
</evidence>
<evidence type="ECO:0000256" key="3">
    <source>
        <dbReference type="ARBA" id="ARBA00022679"/>
    </source>
</evidence>
<feature type="domain" description="Protein kinase" evidence="10">
    <location>
        <begin position="11"/>
        <end position="85"/>
    </location>
</feature>
<organism evidence="11 12">
    <name type="scientific">Brachionus plicatilis</name>
    <name type="common">Marine rotifer</name>
    <name type="synonym">Brachionus muelleri</name>
    <dbReference type="NCBI Taxonomy" id="10195"/>
    <lineage>
        <taxon>Eukaryota</taxon>
        <taxon>Metazoa</taxon>
        <taxon>Spiralia</taxon>
        <taxon>Gnathifera</taxon>
        <taxon>Rotifera</taxon>
        <taxon>Eurotatoria</taxon>
        <taxon>Monogononta</taxon>
        <taxon>Pseudotrocha</taxon>
        <taxon>Ploima</taxon>
        <taxon>Brachionidae</taxon>
        <taxon>Brachionus</taxon>
    </lineage>
</organism>
<dbReference type="GO" id="GO:0035556">
    <property type="term" value="P:intracellular signal transduction"/>
    <property type="evidence" value="ECO:0007669"/>
    <property type="project" value="TreeGrafter"/>
</dbReference>
<dbReference type="Pfam" id="PF00069">
    <property type="entry name" value="Pkinase"/>
    <property type="match status" value="1"/>
</dbReference>
<accession>A0A3M7R8K9</accession>
<dbReference type="SUPFAM" id="SSF56112">
    <property type="entry name" value="Protein kinase-like (PK-like)"/>
    <property type="match status" value="1"/>
</dbReference>
<dbReference type="PANTHER" id="PTHR24346">
    <property type="entry name" value="MAP/MICROTUBULE AFFINITY-REGULATING KINASE"/>
    <property type="match status" value="1"/>
</dbReference>
<dbReference type="InterPro" id="IPR011009">
    <property type="entry name" value="Kinase-like_dom_sf"/>
</dbReference>
<dbReference type="Gene3D" id="3.30.200.20">
    <property type="entry name" value="Phosphorylase Kinase, domain 1"/>
    <property type="match status" value="1"/>
</dbReference>
<evidence type="ECO:0000313" key="11">
    <source>
        <dbReference type="EMBL" id="RNA19866.1"/>
    </source>
</evidence>
<evidence type="ECO:0000256" key="8">
    <source>
        <dbReference type="ARBA" id="ARBA00048679"/>
    </source>
</evidence>
<dbReference type="OrthoDB" id="193931at2759"/>
<comment type="caution">
    <text evidence="11">The sequence shown here is derived from an EMBL/GenBank/DDBJ whole genome shotgun (WGS) entry which is preliminary data.</text>
</comment>
<evidence type="ECO:0000259" key="10">
    <source>
        <dbReference type="PROSITE" id="PS50011"/>
    </source>
</evidence>
<keyword evidence="4 9" id="KW-0547">Nucleotide-binding</keyword>
<gene>
    <name evidence="11" type="ORF">BpHYR1_038961</name>
</gene>
<evidence type="ECO:0000256" key="1">
    <source>
        <dbReference type="ARBA" id="ARBA00012513"/>
    </source>
</evidence>
<dbReference type="GO" id="GO:0005524">
    <property type="term" value="F:ATP binding"/>
    <property type="evidence" value="ECO:0007669"/>
    <property type="project" value="UniProtKB-UniRule"/>
</dbReference>
<evidence type="ECO:0000256" key="7">
    <source>
        <dbReference type="ARBA" id="ARBA00047899"/>
    </source>
</evidence>
<evidence type="ECO:0000256" key="2">
    <source>
        <dbReference type="ARBA" id="ARBA00022527"/>
    </source>
</evidence>
<proteinExistence type="predicted"/>
<name>A0A3M7R8K9_BRAPC</name>
<dbReference type="AlphaFoldDB" id="A0A3M7R8K9"/>
<dbReference type="FunFam" id="3.30.200.20:FF:000003">
    <property type="entry name" value="Non-specific serine/threonine protein kinase"/>
    <property type="match status" value="1"/>
</dbReference>
<dbReference type="Proteomes" id="UP000276133">
    <property type="component" value="Unassembled WGS sequence"/>
</dbReference>
<sequence>MSEKKSSVYVYDLLGTIGHGNFSVCKLAEHKMTGNKFAIKCVDKRSLDDTKLARIYREIEIMKSLDHPNIIKLNQSKLKLKSFRK</sequence>
<evidence type="ECO:0000256" key="6">
    <source>
        <dbReference type="ARBA" id="ARBA00022840"/>
    </source>
</evidence>
<keyword evidence="3" id="KW-0808">Transferase</keyword>
<dbReference type="GO" id="GO:0005737">
    <property type="term" value="C:cytoplasm"/>
    <property type="evidence" value="ECO:0007669"/>
    <property type="project" value="TreeGrafter"/>
</dbReference>
<evidence type="ECO:0000256" key="9">
    <source>
        <dbReference type="PROSITE-ProRule" id="PRU10141"/>
    </source>
</evidence>
<dbReference type="EC" id="2.7.11.1" evidence="1"/>
<evidence type="ECO:0000256" key="4">
    <source>
        <dbReference type="ARBA" id="ARBA00022741"/>
    </source>
</evidence>
<feature type="binding site" evidence="9">
    <location>
        <position position="40"/>
    </location>
    <ligand>
        <name>ATP</name>
        <dbReference type="ChEBI" id="CHEBI:30616"/>
    </ligand>
</feature>
<reference evidence="11 12" key="1">
    <citation type="journal article" date="2018" name="Sci. Rep.">
        <title>Genomic signatures of local adaptation to the degree of environmental predictability in rotifers.</title>
        <authorList>
            <person name="Franch-Gras L."/>
            <person name="Hahn C."/>
            <person name="Garcia-Roger E.M."/>
            <person name="Carmona M.J."/>
            <person name="Serra M."/>
            <person name="Gomez A."/>
        </authorList>
    </citation>
    <scope>NUCLEOTIDE SEQUENCE [LARGE SCALE GENOMIC DNA]</scope>
    <source>
        <strain evidence="11">HYR1</strain>
    </source>
</reference>
<comment type="catalytic activity">
    <reaction evidence="8">
        <text>L-seryl-[protein] + ATP = O-phospho-L-seryl-[protein] + ADP + H(+)</text>
        <dbReference type="Rhea" id="RHEA:17989"/>
        <dbReference type="Rhea" id="RHEA-COMP:9863"/>
        <dbReference type="Rhea" id="RHEA-COMP:11604"/>
        <dbReference type="ChEBI" id="CHEBI:15378"/>
        <dbReference type="ChEBI" id="CHEBI:29999"/>
        <dbReference type="ChEBI" id="CHEBI:30616"/>
        <dbReference type="ChEBI" id="CHEBI:83421"/>
        <dbReference type="ChEBI" id="CHEBI:456216"/>
        <dbReference type="EC" id="2.7.11.1"/>
    </reaction>
</comment>
<keyword evidence="6 9" id="KW-0067">ATP-binding</keyword>
<evidence type="ECO:0000256" key="5">
    <source>
        <dbReference type="ARBA" id="ARBA00022777"/>
    </source>
</evidence>
<keyword evidence="2" id="KW-0723">Serine/threonine-protein kinase</keyword>
<dbReference type="PROSITE" id="PS50011">
    <property type="entry name" value="PROTEIN_KINASE_DOM"/>
    <property type="match status" value="1"/>
</dbReference>
<dbReference type="GO" id="GO:0050321">
    <property type="term" value="F:tau-protein kinase activity"/>
    <property type="evidence" value="ECO:0007669"/>
    <property type="project" value="TreeGrafter"/>
</dbReference>
<protein>
    <recommendedName>
        <fullName evidence="1">non-specific serine/threonine protein kinase</fullName>
        <ecNumber evidence="1">2.7.11.1</ecNumber>
    </recommendedName>
</protein>
<keyword evidence="12" id="KW-1185">Reference proteome</keyword>
<dbReference type="GO" id="GO:0000226">
    <property type="term" value="P:microtubule cytoskeleton organization"/>
    <property type="evidence" value="ECO:0007669"/>
    <property type="project" value="TreeGrafter"/>
</dbReference>
<dbReference type="PANTHER" id="PTHR24346:SF82">
    <property type="entry name" value="KP78A-RELATED"/>
    <property type="match status" value="1"/>
</dbReference>
<dbReference type="InterPro" id="IPR000719">
    <property type="entry name" value="Prot_kinase_dom"/>
</dbReference>
<dbReference type="InterPro" id="IPR017441">
    <property type="entry name" value="Protein_kinase_ATP_BS"/>
</dbReference>
<dbReference type="STRING" id="10195.A0A3M7R8K9"/>
<dbReference type="PROSITE" id="PS00107">
    <property type="entry name" value="PROTEIN_KINASE_ATP"/>
    <property type="match status" value="1"/>
</dbReference>